<dbReference type="PROSITE" id="PS50883">
    <property type="entry name" value="EAL"/>
    <property type="match status" value="1"/>
</dbReference>
<dbReference type="Gene3D" id="3.20.20.450">
    <property type="entry name" value="EAL domain"/>
    <property type="match status" value="1"/>
</dbReference>
<evidence type="ECO:0000313" key="3">
    <source>
        <dbReference type="Proteomes" id="UP000826462"/>
    </source>
</evidence>
<accession>A0ABX8USF8</accession>
<dbReference type="PANTHER" id="PTHR33121:SF23">
    <property type="entry name" value="CYCLIC DI-GMP PHOSPHODIESTERASE PDEB"/>
    <property type="match status" value="1"/>
</dbReference>
<dbReference type="RefSeq" id="WP_219801356.1">
    <property type="nucleotide sequence ID" value="NZ_CP080096.1"/>
</dbReference>
<dbReference type="SUPFAM" id="SSF141868">
    <property type="entry name" value="EAL domain-like"/>
    <property type="match status" value="1"/>
</dbReference>
<dbReference type="EMBL" id="CP080096">
    <property type="protein sequence ID" value="QYD71927.1"/>
    <property type="molecule type" value="Genomic_DNA"/>
</dbReference>
<dbReference type="Pfam" id="PF00563">
    <property type="entry name" value="EAL"/>
    <property type="match status" value="1"/>
</dbReference>
<dbReference type="InterPro" id="IPR035919">
    <property type="entry name" value="EAL_sf"/>
</dbReference>
<sequence length="393" mass="42573">MRIAGTVIDAIESDRIELFCQPVCSVGDLGEVRYFECLVRLLREDRQTHECPGNFIPSLERLGMMQCLDRHVVTRVIELLKTHSNVHLGANISAQSAVEDEWWESTFLDLAAMPDVARRLVIEITETAPLHAAGHAFVKRLRKIGCCVAIDDFGAGCGIETGSQIGSADIVKIAGELLAGSDDRGARNDELERLVLLARDIAPYVVLEGIESAQAIEVARDAGVDCVQGFYIGEPHSVAAYVQHEPREPMCDAGTCDSAGLPGHEISLMPLAQLTDLILETEMAHDASLPMTGAAVEWAVKLFERNADAVVEPMVCCKLRSFAKLAYVTGLTSSVYGKRSAIAASLRDEMAGVMRQGKEHPERSVRLLRCIAAFGRMHGELIVCSFGDGAVAG</sequence>
<dbReference type="PANTHER" id="PTHR33121">
    <property type="entry name" value="CYCLIC DI-GMP PHOSPHODIESTERASE PDEF"/>
    <property type="match status" value="1"/>
</dbReference>
<dbReference type="Proteomes" id="UP000826462">
    <property type="component" value="Chromosome 2"/>
</dbReference>
<proteinExistence type="predicted"/>
<name>A0ABX8USF8_9BURK</name>
<protein>
    <submittedName>
        <fullName evidence="2">EAL domain-containing protein</fullName>
    </submittedName>
</protein>
<evidence type="ECO:0000313" key="2">
    <source>
        <dbReference type="EMBL" id="QYD71927.1"/>
    </source>
</evidence>
<dbReference type="SMART" id="SM00052">
    <property type="entry name" value="EAL"/>
    <property type="match status" value="1"/>
</dbReference>
<reference evidence="2 3" key="1">
    <citation type="submission" date="2021-07" db="EMBL/GenBank/DDBJ databases">
        <title>Paraburkholderia edwinii protects Aspergillus sp. from phenazines by acting as a toxin sponge.</title>
        <authorList>
            <person name="Dahlstrom K.M."/>
            <person name="Newman D.K."/>
        </authorList>
    </citation>
    <scope>NUCLEOTIDE SEQUENCE [LARGE SCALE GENOMIC DNA]</scope>
    <source>
        <strain evidence="2 3">Pe01</strain>
    </source>
</reference>
<dbReference type="InterPro" id="IPR050706">
    <property type="entry name" value="Cyclic-di-GMP_PDE-like"/>
</dbReference>
<dbReference type="CDD" id="cd01948">
    <property type="entry name" value="EAL"/>
    <property type="match status" value="1"/>
</dbReference>
<dbReference type="InterPro" id="IPR001633">
    <property type="entry name" value="EAL_dom"/>
</dbReference>
<gene>
    <name evidence="2" type="ORF">KZJ38_33775</name>
</gene>
<evidence type="ECO:0000259" key="1">
    <source>
        <dbReference type="PROSITE" id="PS50883"/>
    </source>
</evidence>
<feature type="domain" description="EAL" evidence="1">
    <location>
        <begin position="1"/>
        <end position="249"/>
    </location>
</feature>
<keyword evidence="3" id="KW-1185">Reference proteome</keyword>
<organism evidence="2 3">
    <name type="scientific">Paraburkholderia edwinii</name>
    <dbReference type="NCBI Taxonomy" id="2861782"/>
    <lineage>
        <taxon>Bacteria</taxon>
        <taxon>Pseudomonadati</taxon>
        <taxon>Pseudomonadota</taxon>
        <taxon>Betaproteobacteria</taxon>
        <taxon>Burkholderiales</taxon>
        <taxon>Burkholderiaceae</taxon>
        <taxon>Paraburkholderia</taxon>
    </lineage>
</organism>